<sequence length="118" mass="13181">MEDLVLGSSMVLYGMVLGLSIFNSVWTKKKNNNIETRVCMRVKEGGRMRSLQDRIRRGFIICHSVHGIISVCPFLRTSYHLLASAYLLHSTAPAISTIPERNPSSLSLGVTTFHYAVI</sequence>
<keyword evidence="1" id="KW-1133">Transmembrane helix</keyword>
<dbReference type="EMBL" id="ML120402">
    <property type="protein sequence ID" value="RPA97684.1"/>
    <property type="molecule type" value="Genomic_DNA"/>
</dbReference>
<evidence type="ECO:0000256" key="1">
    <source>
        <dbReference type="SAM" id="Phobius"/>
    </source>
</evidence>
<reference evidence="2 3" key="1">
    <citation type="journal article" date="2018" name="Nat. Ecol. Evol.">
        <title>Pezizomycetes genomes reveal the molecular basis of ectomycorrhizal truffle lifestyle.</title>
        <authorList>
            <person name="Murat C."/>
            <person name="Payen T."/>
            <person name="Noel B."/>
            <person name="Kuo A."/>
            <person name="Morin E."/>
            <person name="Chen J."/>
            <person name="Kohler A."/>
            <person name="Krizsan K."/>
            <person name="Balestrini R."/>
            <person name="Da Silva C."/>
            <person name="Montanini B."/>
            <person name="Hainaut M."/>
            <person name="Levati E."/>
            <person name="Barry K.W."/>
            <person name="Belfiori B."/>
            <person name="Cichocki N."/>
            <person name="Clum A."/>
            <person name="Dockter R.B."/>
            <person name="Fauchery L."/>
            <person name="Guy J."/>
            <person name="Iotti M."/>
            <person name="Le Tacon F."/>
            <person name="Lindquist E.A."/>
            <person name="Lipzen A."/>
            <person name="Malagnac F."/>
            <person name="Mello A."/>
            <person name="Molinier V."/>
            <person name="Miyauchi S."/>
            <person name="Poulain J."/>
            <person name="Riccioni C."/>
            <person name="Rubini A."/>
            <person name="Sitrit Y."/>
            <person name="Splivallo R."/>
            <person name="Traeger S."/>
            <person name="Wang M."/>
            <person name="Zifcakova L."/>
            <person name="Wipf D."/>
            <person name="Zambonelli A."/>
            <person name="Paolocci F."/>
            <person name="Nowrousian M."/>
            <person name="Ottonello S."/>
            <person name="Baldrian P."/>
            <person name="Spatafora J.W."/>
            <person name="Henrissat B."/>
            <person name="Nagy L.G."/>
            <person name="Aury J.M."/>
            <person name="Wincker P."/>
            <person name="Grigoriev I.V."/>
            <person name="Bonfante P."/>
            <person name="Martin F.M."/>
        </authorList>
    </citation>
    <scope>NUCLEOTIDE SEQUENCE [LARGE SCALE GENOMIC DNA]</scope>
    <source>
        <strain evidence="2 3">120613-1</strain>
    </source>
</reference>
<accession>A0A3N4JVE3</accession>
<evidence type="ECO:0000313" key="2">
    <source>
        <dbReference type="EMBL" id="RPA97684.1"/>
    </source>
</evidence>
<dbReference type="Proteomes" id="UP000276215">
    <property type="component" value="Unassembled WGS sequence"/>
</dbReference>
<organism evidence="2 3">
    <name type="scientific">Choiromyces venosus 120613-1</name>
    <dbReference type="NCBI Taxonomy" id="1336337"/>
    <lineage>
        <taxon>Eukaryota</taxon>
        <taxon>Fungi</taxon>
        <taxon>Dikarya</taxon>
        <taxon>Ascomycota</taxon>
        <taxon>Pezizomycotina</taxon>
        <taxon>Pezizomycetes</taxon>
        <taxon>Pezizales</taxon>
        <taxon>Tuberaceae</taxon>
        <taxon>Choiromyces</taxon>
    </lineage>
</organism>
<name>A0A3N4JVE3_9PEZI</name>
<evidence type="ECO:0000313" key="3">
    <source>
        <dbReference type="Proteomes" id="UP000276215"/>
    </source>
</evidence>
<keyword evidence="1" id="KW-0472">Membrane</keyword>
<protein>
    <submittedName>
        <fullName evidence="2">Uncharacterized protein</fullName>
    </submittedName>
</protein>
<keyword evidence="1" id="KW-0812">Transmembrane</keyword>
<gene>
    <name evidence="2" type="ORF">L873DRAFT_1103080</name>
</gene>
<keyword evidence="3" id="KW-1185">Reference proteome</keyword>
<dbReference type="AlphaFoldDB" id="A0A3N4JVE3"/>
<proteinExistence type="predicted"/>
<feature type="transmembrane region" description="Helical" evidence="1">
    <location>
        <begin position="6"/>
        <end position="26"/>
    </location>
</feature>